<feature type="transmembrane region" description="Helical" evidence="2">
    <location>
        <begin position="98"/>
        <end position="121"/>
    </location>
</feature>
<dbReference type="PANTHER" id="PTHR46662:SF104">
    <property type="entry name" value="GPI-ANCHORED ADHESIN-LIKE PROTEIN PGA55-RELATED"/>
    <property type="match status" value="1"/>
</dbReference>
<gene>
    <name evidence="3" type="ORF">SEMRO_1307_G261380.1</name>
</gene>
<dbReference type="InterPro" id="IPR001611">
    <property type="entry name" value="Leu-rich_rpt"/>
</dbReference>
<keyword evidence="2" id="KW-0472">Membrane</keyword>
<keyword evidence="1" id="KW-0677">Repeat</keyword>
<evidence type="ECO:0000313" key="4">
    <source>
        <dbReference type="Proteomes" id="UP001153069"/>
    </source>
</evidence>
<dbReference type="Proteomes" id="UP001153069">
    <property type="component" value="Unassembled WGS sequence"/>
</dbReference>
<reference evidence="3" key="1">
    <citation type="submission" date="2020-06" db="EMBL/GenBank/DDBJ databases">
        <authorList>
            <consortium name="Plant Systems Biology data submission"/>
        </authorList>
    </citation>
    <scope>NUCLEOTIDE SEQUENCE</scope>
    <source>
        <strain evidence="3">D6</strain>
    </source>
</reference>
<dbReference type="Pfam" id="PF00560">
    <property type="entry name" value="LRR_1"/>
    <property type="match status" value="2"/>
</dbReference>
<name>A0A9N8ELE7_9STRA</name>
<proteinExistence type="predicted"/>
<organism evidence="3 4">
    <name type="scientific">Seminavis robusta</name>
    <dbReference type="NCBI Taxonomy" id="568900"/>
    <lineage>
        <taxon>Eukaryota</taxon>
        <taxon>Sar</taxon>
        <taxon>Stramenopiles</taxon>
        <taxon>Ochrophyta</taxon>
        <taxon>Bacillariophyta</taxon>
        <taxon>Bacillariophyceae</taxon>
        <taxon>Bacillariophycidae</taxon>
        <taxon>Naviculales</taxon>
        <taxon>Naviculaceae</taxon>
        <taxon>Seminavis</taxon>
    </lineage>
</organism>
<dbReference type="PANTHER" id="PTHR46662">
    <property type="entry name" value="DI-GLUCOSE BINDING PROTEIN WITH LEUCINE-RICH REPEAT DOMAIN-CONTAINING PROTEIN"/>
    <property type="match status" value="1"/>
</dbReference>
<accession>A0A9N8ELE7</accession>
<dbReference type="EMBL" id="CAICTM010001305">
    <property type="protein sequence ID" value="CAB9522480.1"/>
    <property type="molecule type" value="Genomic_DNA"/>
</dbReference>
<dbReference type="FunFam" id="3.80.10.10:FF:000383">
    <property type="entry name" value="Leucine-rich repeat receptor protein kinase EMS1"/>
    <property type="match status" value="1"/>
</dbReference>
<dbReference type="SUPFAM" id="SSF52047">
    <property type="entry name" value="RNI-like"/>
    <property type="match status" value="1"/>
</dbReference>
<dbReference type="OrthoDB" id="46005at2759"/>
<keyword evidence="4" id="KW-1185">Reference proteome</keyword>
<dbReference type="AlphaFoldDB" id="A0A9N8ELE7"/>
<keyword evidence="2" id="KW-1133">Transmembrane helix</keyword>
<dbReference type="Gene3D" id="3.80.10.10">
    <property type="entry name" value="Ribonuclease Inhibitor"/>
    <property type="match status" value="3"/>
</dbReference>
<evidence type="ECO:0000256" key="1">
    <source>
        <dbReference type="ARBA" id="ARBA00022737"/>
    </source>
</evidence>
<dbReference type="Pfam" id="PF13855">
    <property type="entry name" value="LRR_8"/>
    <property type="match status" value="1"/>
</dbReference>
<dbReference type="InterPro" id="IPR032675">
    <property type="entry name" value="LRR_dom_sf"/>
</dbReference>
<evidence type="ECO:0000313" key="3">
    <source>
        <dbReference type="EMBL" id="CAB9522480.1"/>
    </source>
</evidence>
<sequence>MDDEVNVDYGIRTSVIPPLPPLNNYEESDRESGMQIHYSAGSIDPTNGALPARLVNADGDALEGYTHAPPEVLDATDIAVVPSENEERAQFSLRRKRVLMGGAALCFLVALTVIIPVVVIVPGDDTVVQTTVEPSQSPSSVPTLSPTVEPISDALAEMLQTLQQYTKNNANDPWWTRRSSPQFRAAKWLADVDTLPITSQSQLLQRFALVTFYYSTTNVSGNGNADDWREDWHQCGVFSSGCNGEHWLSVNVHECDWLYVNCETITIGDQRGRLLQGNDVDDTMRVVVQVILPLHGNNLRGTLPPQLSLLTYLEVFAASNNKITGGVNSGDGNNNNTDVPPLHDVDQAFMEVTTLRVLNLVGNNISGSLPVNIWQHSPDMELLLLSENEFIGEIPHELSAMANLLELQLQSNQLHGSIPHSIGNLTTLRLLSLASNQLSGTLSAEFFDLPALTSLDLSNNTGLSGTLAGELSNINVFSASFTQLNGPLPDTLFEDLTQLEKLDVESAALTGTLSEQLALWNDSIQILRLQNNQFTGIIPNALDALTRLGELRLEGNSFSGTISDAVCARRGQGFQQLGTLTVDCSVECSCCDDYEKCSNS</sequence>
<keyword evidence="2" id="KW-0812">Transmembrane</keyword>
<evidence type="ECO:0000256" key="2">
    <source>
        <dbReference type="SAM" id="Phobius"/>
    </source>
</evidence>
<protein>
    <submittedName>
        <fullName evidence="3">Leucine rich repeat</fullName>
    </submittedName>
</protein>
<comment type="caution">
    <text evidence="3">The sequence shown here is derived from an EMBL/GenBank/DDBJ whole genome shotgun (WGS) entry which is preliminary data.</text>
</comment>